<feature type="region of interest" description="Disordered" evidence="2">
    <location>
        <begin position="398"/>
        <end position="426"/>
    </location>
</feature>
<reference evidence="4" key="1">
    <citation type="submission" date="2017-05" db="EMBL/GenBank/DDBJ databases">
        <authorList>
            <person name="Song R."/>
            <person name="Chenine A.L."/>
            <person name="Ruprecht R.M."/>
        </authorList>
    </citation>
    <scope>NUCLEOTIDE SEQUENCE [LARGE SCALE GENOMIC DNA]</scope>
</reference>
<accession>A0A2H1GZ64</accession>
<feature type="region of interest" description="Disordered" evidence="2">
    <location>
        <begin position="313"/>
        <end position="332"/>
    </location>
</feature>
<dbReference type="EMBL" id="LT854261">
    <property type="protein sequence ID" value="SMR58823.1"/>
    <property type="molecule type" value="Genomic_DNA"/>
</dbReference>
<evidence type="ECO:0000313" key="3">
    <source>
        <dbReference type="EMBL" id="SMR58823.1"/>
    </source>
</evidence>
<keyword evidence="1" id="KW-0175">Coiled coil</keyword>
<feature type="coiled-coil region" evidence="1">
    <location>
        <begin position="427"/>
        <end position="486"/>
    </location>
</feature>
<evidence type="ECO:0000256" key="1">
    <source>
        <dbReference type="SAM" id="Coils"/>
    </source>
</evidence>
<organism evidence="3 4">
    <name type="scientific">Zymoseptoria tritici ST99CH_1E4</name>
    <dbReference type="NCBI Taxonomy" id="1276532"/>
    <lineage>
        <taxon>Eukaryota</taxon>
        <taxon>Fungi</taxon>
        <taxon>Dikarya</taxon>
        <taxon>Ascomycota</taxon>
        <taxon>Pezizomycotina</taxon>
        <taxon>Dothideomycetes</taxon>
        <taxon>Dothideomycetidae</taxon>
        <taxon>Mycosphaerellales</taxon>
        <taxon>Mycosphaerellaceae</taxon>
        <taxon>Zymoseptoria</taxon>
    </lineage>
</organism>
<evidence type="ECO:0000256" key="2">
    <source>
        <dbReference type="SAM" id="MobiDB-lite"/>
    </source>
</evidence>
<feature type="region of interest" description="Disordered" evidence="2">
    <location>
        <begin position="338"/>
        <end position="366"/>
    </location>
</feature>
<dbReference type="AlphaFoldDB" id="A0A2H1GZ64"/>
<protein>
    <submittedName>
        <fullName evidence="3">Uncharacterized protein</fullName>
    </submittedName>
</protein>
<dbReference type="Proteomes" id="UP000245764">
    <property type="component" value="Chromosome 9"/>
</dbReference>
<sequence length="513" mass="58447">MPRKAVSARRLVECIKQGKAMQSDDPSTFAGADRYDFDRSEAAFLAYLGFENIRHGRQWIISPPLLRALYVYRLIGGPSDKKAFQAAAEMLLLKYKDKWDRDFAEACPSPAAFLATDPVPLYRVGDSEDTFILHPTHDMLDTGELRPQKTEEARAARNLVYAFLLWWLLRETERFDRLVFEEQEAEYSELYEDPDFPHPLPAFEDLQMQQQRKFPRPQWRCCKDLAPEGEALNRVVRALAFLPGWISRRGEIKKEKKKAHFSRGWHLFWIQRHESTFADDCPIHDEKWRPPWMRDTESALDTMQHERGDPAIESADHADSDADGSLPNDAVNAVAPTSGVKRTADDAGLPSGVLSSELPFSQYGPYVDEDDEEYAYGEHASETPQLGQRSVKEEPNGLAATLGPASKKLKLSSAPDQQVTRAATPDIREQRRQIAREGAEARQANRRPEMDAKLRADLKREHDRDMAELRQEADALAEEDEVTRRAALRAQFMAELLVEERAKVAEALVRSKT</sequence>
<gene>
    <name evidence="3" type="ORF">ZT1E4_G9558</name>
</gene>
<name>A0A2H1GZ64_ZYMTR</name>
<evidence type="ECO:0000313" key="4">
    <source>
        <dbReference type="Proteomes" id="UP000245764"/>
    </source>
</evidence>
<proteinExistence type="predicted"/>